<feature type="domain" description="PAS" evidence="1">
    <location>
        <begin position="265"/>
        <end position="332"/>
    </location>
</feature>
<feature type="domain" description="PAS" evidence="1">
    <location>
        <begin position="395"/>
        <end position="462"/>
    </location>
</feature>
<dbReference type="Proteomes" id="UP000642488">
    <property type="component" value="Unassembled WGS sequence"/>
</dbReference>
<dbReference type="AlphaFoldDB" id="A0A934MBB0"/>
<evidence type="ECO:0000313" key="2">
    <source>
        <dbReference type="EMBL" id="MBJ3761523.1"/>
    </source>
</evidence>
<sequence length="528" mass="58988">MTWDLWRLVLLCALGSTAAATVAAWVVMRYTERLLTRGADRSDSALHGADATCFVFEKARLVDASQPARDYLSMLGDDKWSYTGLIGHLSKSFPDLRRALLNVARTGAESVVSFDNTRSARLTQDGDRTRLTIQTAETDIVTLDRGSHASLEIELESLRAMGEHLVYPTWRQSPDGIISWVNRAYLDLAQNRCGAAASKWPPPVLFPDLDPATRDGHMRVELTAGDADPAWFDCHCARLDGDLFVTAIPADKLLKAERTLAEFTQTFSRTFAHLTVGIAVFDRNRELVMFNPALTDLTTLPIDLMLSRPRLESFLDALRARQMMPEPKDYASWRQRVADVENASQDGTYSELWHLPGSRTYRITGRPQVDGAFALLLEDISAEVSLTRRFRTEIETGHAVLNALPDAIAVFDRGGFLVQTNKAYDVLWGIDSQEGLTHMSVQDAVQHWDRASIPSTVWSETRTHLTHELSDAGWSTDIQLLDGRALILTITPMQAAMRLVRFTLAPTTRQSRLVPVVAQDRIQKLLKA</sequence>
<evidence type="ECO:0000313" key="3">
    <source>
        <dbReference type="Proteomes" id="UP000642488"/>
    </source>
</evidence>
<dbReference type="RefSeq" id="WP_198914679.1">
    <property type="nucleotide sequence ID" value="NZ_JAEKPD010000001.1"/>
</dbReference>
<gene>
    <name evidence="2" type="ORF">ILP92_02015</name>
</gene>
<comment type="caution">
    <text evidence="2">The sequence shown here is derived from an EMBL/GenBank/DDBJ whole genome shotgun (WGS) entry which is preliminary data.</text>
</comment>
<keyword evidence="3" id="KW-1185">Reference proteome</keyword>
<organism evidence="2 3">
    <name type="scientific">Palleronia pontilimi</name>
    <dbReference type="NCBI Taxonomy" id="1964209"/>
    <lineage>
        <taxon>Bacteria</taxon>
        <taxon>Pseudomonadati</taxon>
        <taxon>Pseudomonadota</taxon>
        <taxon>Alphaproteobacteria</taxon>
        <taxon>Rhodobacterales</taxon>
        <taxon>Roseobacteraceae</taxon>
        <taxon>Palleronia</taxon>
    </lineage>
</organism>
<proteinExistence type="predicted"/>
<name>A0A934MBB0_9RHOB</name>
<evidence type="ECO:0000259" key="1">
    <source>
        <dbReference type="SMART" id="SM00091"/>
    </source>
</evidence>
<accession>A0A934MBB0</accession>
<dbReference type="Gene3D" id="3.30.450.20">
    <property type="entry name" value="PAS domain"/>
    <property type="match status" value="2"/>
</dbReference>
<feature type="domain" description="PAS" evidence="1">
    <location>
        <begin position="156"/>
        <end position="222"/>
    </location>
</feature>
<dbReference type="SUPFAM" id="SSF55785">
    <property type="entry name" value="PYP-like sensor domain (PAS domain)"/>
    <property type="match status" value="2"/>
</dbReference>
<dbReference type="EMBL" id="JAEKPD010000001">
    <property type="protein sequence ID" value="MBJ3761523.1"/>
    <property type="molecule type" value="Genomic_DNA"/>
</dbReference>
<dbReference type="InterPro" id="IPR000014">
    <property type="entry name" value="PAS"/>
</dbReference>
<dbReference type="InterPro" id="IPR035965">
    <property type="entry name" value="PAS-like_dom_sf"/>
</dbReference>
<reference evidence="2" key="1">
    <citation type="submission" date="2020-12" db="EMBL/GenBank/DDBJ databases">
        <title>Bacterial taxonomy.</title>
        <authorList>
            <person name="Pan X."/>
        </authorList>
    </citation>
    <scope>NUCLEOTIDE SEQUENCE</scope>
    <source>
        <strain evidence="2">KCTC 52957</strain>
    </source>
</reference>
<dbReference type="SMART" id="SM00091">
    <property type="entry name" value="PAS"/>
    <property type="match status" value="3"/>
</dbReference>
<protein>
    <submittedName>
        <fullName evidence="2">PAS-domain containing protein</fullName>
    </submittedName>
</protein>
<dbReference type="Pfam" id="PF12860">
    <property type="entry name" value="PAS_7"/>
    <property type="match status" value="1"/>
</dbReference>